<organism evidence="8 9">
    <name type="scientific">Saccharopolyspora shandongensis</name>
    <dbReference type="NCBI Taxonomy" id="418495"/>
    <lineage>
        <taxon>Bacteria</taxon>
        <taxon>Bacillati</taxon>
        <taxon>Actinomycetota</taxon>
        <taxon>Actinomycetes</taxon>
        <taxon>Pseudonocardiales</taxon>
        <taxon>Pseudonocardiaceae</taxon>
        <taxon>Saccharopolyspora</taxon>
    </lineage>
</organism>
<dbReference type="GO" id="GO:0005886">
    <property type="term" value="C:plasma membrane"/>
    <property type="evidence" value="ECO:0007669"/>
    <property type="project" value="UniProtKB-SubCell"/>
</dbReference>
<dbReference type="Pfam" id="PF00482">
    <property type="entry name" value="T2SSF"/>
    <property type="match status" value="1"/>
</dbReference>
<proteinExistence type="predicted"/>
<dbReference type="RefSeq" id="WP_177226627.1">
    <property type="nucleotide sequence ID" value="NZ_FNOK01000020.1"/>
</dbReference>
<evidence type="ECO:0000256" key="6">
    <source>
        <dbReference type="SAM" id="Phobius"/>
    </source>
</evidence>
<evidence type="ECO:0000256" key="5">
    <source>
        <dbReference type="ARBA" id="ARBA00023136"/>
    </source>
</evidence>
<evidence type="ECO:0000313" key="8">
    <source>
        <dbReference type="EMBL" id="SDY14130.1"/>
    </source>
</evidence>
<keyword evidence="2" id="KW-1003">Cell membrane</keyword>
<keyword evidence="5 6" id="KW-0472">Membrane</keyword>
<feature type="transmembrane region" description="Helical" evidence="6">
    <location>
        <begin position="45"/>
        <end position="73"/>
    </location>
</feature>
<feature type="transmembrane region" description="Helical" evidence="6">
    <location>
        <begin position="236"/>
        <end position="257"/>
    </location>
</feature>
<evidence type="ECO:0000256" key="2">
    <source>
        <dbReference type="ARBA" id="ARBA00022475"/>
    </source>
</evidence>
<name>A0A1H3HFL9_9PSEU</name>
<evidence type="ECO:0000313" key="9">
    <source>
        <dbReference type="Proteomes" id="UP000199529"/>
    </source>
</evidence>
<evidence type="ECO:0000259" key="7">
    <source>
        <dbReference type="Pfam" id="PF00482"/>
    </source>
</evidence>
<evidence type="ECO:0000256" key="1">
    <source>
        <dbReference type="ARBA" id="ARBA00004651"/>
    </source>
</evidence>
<keyword evidence="4 6" id="KW-1133">Transmembrane helix</keyword>
<dbReference type="Proteomes" id="UP000199529">
    <property type="component" value="Unassembled WGS sequence"/>
</dbReference>
<evidence type="ECO:0000256" key="3">
    <source>
        <dbReference type="ARBA" id="ARBA00022692"/>
    </source>
</evidence>
<dbReference type="PANTHER" id="PTHR35007:SF4">
    <property type="entry name" value="CONSERVED TRANSMEMBRANE PROTEIN-RELATED"/>
    <property type="match status" value="1"/>
</dbReference>
<protein>
    <submittedName>
        <fullName evidence="8">Tight adherence protein B</fullName>
    </submittedName>
</protein>
<feature type="domain" description="Type II secretion system protein GspF" evidence="7">
    <location>
        <begin position="96"/>
        <end position="220"/>
    </location>
</feature>
<dbReference type="InterPro" id="IPR018076">
    <property type="entry name" value="T2SS_GspF_dom"/>
</dbReference>
<gene>
    <name evidence="8" type="ORF">SAMN05216215_1020130</name>
</gene>
<keyword evidence="3 6" id="KW-0812">Transmembrane</keyword>
<feature type="transmembrane region" description="Helical" evidence="6">
    <location>
        <begin position="207"/>
        <end position="230"/>
    </location>
</feature>
<reference evidence="9" key="1">
    <citation type="submission" date="2016-10" db="EMBL/GenBank/DDBJ databases">
        <authorList>
            <person name="Varghese N."/>
            <person name="Submissions S."/>
        </authorList>
    </citation>
    <scope>NUCLEOTIDE SEQUENCE [LARGE SCALE GENOMIC DNA]</scope>
    <source>
        <strain evidence="9">CGMCC 4.3530</strain>
    </source>
</reference>
<accession>A0A1H3HFL9</accession>
<dbReference type="AlphaFoldDB" id="A0A1H3HFL9"/>
<dbReference type="EMBL" id="FNOK01000020">
    <property type="protein sequence ID" value="SDY14130.1"/>
    <property type="molecule type" value="Genomic_DNA"/>
</dbReference>
<dbReference type="PANTHER" id="PTHR35007">
    <property type="entry name" value="INTEGRAL MEMBRANE PROTEIN-RELATED"/>
    <property type="match status" value="1"/>
</dbReference>
<dbReference type="STRING" id="418495.SAMN05216215_1020130"/>
<keyword evidence="9" id="KW-1185">Reference proteome</keyword>
<sequence>MLIHALVVLAVAVLCWPEIKARNRLRTEPVRVAGPSFRGAARLLAIPAGAVAGWGFAGPAGSCAAVALSLLGAKYWRTQRDWRHRLDRADELTAGLRLLVAQLRAGAHPAAAAEGAAAEAGPAVAGMFQDMATTVRLGGDVAAVLEAHDGIAELREPQGRMARAWALAERHGVALADLLDAVRRDVERRAAFRRDVEAKMAGPRSTAAVLTGLPIFGLLFGEAVGAGPITVLTGGLLGQLLLLVGVALLCAGVGWTLRLTRAVVQP</sequence>
<comment type="subcellular location">
    <subcellularLocation>
        <location evidence="1">Cell membrane</location>
        <topology evidence="1">Multi-pass membrane protein</topology>
    </subcellularLocation>
</comment>
<evidence type="ECO:0000256" key="4">
    <source>
        <dbReference type="ARBA" id="ARBA00022989"/>
    </source>
</evidence>